<keyword evidence="3" id="KW-1185">Reference proteome</keyword>
<name>A0ABS2TPY4_9ACTN</name>
<dbReference type="Pfam" id="PF21806">
    <property type="entry name" value="DUF6879"/>
    <property type="match status" value="1"/>
</dbReference>
<sequence length="248" mass="28097">MPRKLRMVGTNSGNNGCPTLYEDTATGDYVVQGLHVDRDDLAQLRHLADDETAVVVPRALLANFGPKEAIPTREPVTFADFDAMFTAFRHTAWRLETRRRYASDEITDTYAQFARGETVTWDLDDPWCVERREQTALGKRVERVRIVDEPATPGQLYLLDNARRNTAVGETIRVLRRADAEGLRLPAEDFWIFDSRVVALLAFDQDDNLTGIDLITNPTEVVAYCQVRDAAWHRAAPFDQYEPVPSAE</sequence>
<dbReference type="InterPro" id="IPR049244">
    <property type="entry name" value="DUF6879"/>
</dbReference>
<proteinExistence type="predicted"/>
<reference evidence="2 3" key="1">
    <citation type="submission" date="2021-01" db="EMBL/GenBank/DDBJ databases">
        <title>Streptomyces acididurans sp. nov., isolated from a peat swamp forest soil.</title>
        <authorList>
            <person name="Chantavorakit T."/>
            <person name="Duangmal K."/>
        </authorList>
    </citation>
    <scope>NUCLEOTIDE SEQUENCE [LARGE SCALE GENOMIC DNA]</scope>
    <source>
        <strain evidence="2 3">KK5PA1</strain>
    </source>
</reference>
<evidence type="ECO:0000259" key="1">
    <source>
        <dbReference type="Pfam" id="PF21806"/>
    </source>
</evidence>
<organism evidence="2 3">
    <name type="scientific">Actinacidiphila acididurans</name>
    <dbReference type="NCBI Taxonomy" id="2784346"/>
    <lineage>
        <taxon>Bacteria</taxon>
        <taxon>Bacillati</taxon>
        <taxon>Actinomycetota</taxon>
        <taxon>Actinomycetes</taxon>
        <taxon>Kitasatosporales</taxon>
        <taxon>Streptomycetaceae</taxon>
        <taxon>Actinacidiphila</taxon>
    </lineage>
</organism>
<evidence type="ECO:0000313" key="2">
    <source>
        <dbReference type="EMBL" id="MBM9505395.1"/>
    </source>
</evidence>
<dbReference type="EMBL" id="JADKYB010000006">
    <property type="protein sequence ID" value="MBM9505395.1"/>
    <property type="molecule type" value="Genomic_DNA"/>
</dbReference>
<evidence type="ECO:0000313" key="3">
    <source>
        <dbReference type="Proteomes" id="UP000749040"/>
    </source>
</evidence>
<accession>A0ABS2TPY4</accession>
<comment type="caution">
    <text evidence="2">The sequence shown here is derived from an EMBL/GenBank/DDBJ whole genome shotgun (WGS) entry which is preliminary data.</text>
</comment>
<feature type="domain" description="DUF6879" evidence="1">
    <location>
        <begin position="79"/>
        <end position="242"/>
    </location>
</feature>
<gene>
    <name evidence="2" type="ORF">ITX44_12720</name>
</gene>
<dbReference type="RefSeq" id="WP_205357271.1">
    <property type="nucleotide sequence ID" value="NZ_JADKYB010000006.1"/>
</dbReference>
<protein>
    <recommendedName>
        <fullName evidence="1">DUF6879 domain-containing protein</fullName>
    </recommendedName>
</protein>
<dbReference type="Proteomes" id="UP000749040">
    <property type="component" value="Unassembled WGS sequence"/>
</dbReference>